<sequence length="171" mass="18921">MHNALPLLFTLPLLVACHSSAKSPELNASQDNCIPVNDGTIIEANLSHQQGFSNCYLINDTEIRTLDTLYEGFQNQAAAIELFGVNASGKKNFIRKETSNLYRVAAFSSLAPSHYAQIGFTITPTNYIDSDIKIRLTYESYQGAGALYIQAEHVIPSHETTSKVIITRLRQ</sequence>
<evidence type="ECO:0000313" key="2">
    <source>
        <dbReference type="EMBL" id="GAA4903382.1"/>
    </source>
</evidence>
<keyword evidence="3" id="KW-1185">Reference proteome</keyword>
<feature type="signal peptide" evidence="1">
    <location>
        <begin position="1"/>
        <end position="21"/>
    </location>
</feature>
<evidence type="ECO:0000256" key="1">
    <source>
        <dbReference type="SAM" id="SignalP"/>
    </source>
</evidence>
<reference evidence="3" key="1">
    <citation type="journal article" date="2019" name="Int. J. Syst. Evol. Microbiol.">
        <title>The Global Catalogue of Microorganisms (GCM) 10K type strain sequencing project: providing services to taxonomists for standard genome sequencing and annotation.</title>
        <authorList>
            <consortium name="The Broad Institute Genomics Platform"/>
            <consortium name="The Broad Institute Genome Sequencing Center for Infectious Disease"/>
            <person name="Wu L."/>
            <person name="Ma J."/>
        </authorList>
    </citation>
    <scope>NUCLEOTIDE SEQUENCE [LARGE SCALE GENOMIC DNA]</scope>
    <source>
        <strain evidence="3">JCM 18401</strain>
    </source>
</reference>
<proteinExistence type="predicted"/>
<dbReference type="EMBL" id="BAABJZ010000107">
    <property type="protein sequence ID" value="GAA4903382.1"/>
    <property type="molecule type" value="Genomic_DNA"/>
</dbReference>
<organism evidence="2 3">
    <name type="scientific">Ferrimonas pelagia</name>
    <dbReference type="NCBI Taxonomy" id="1177826"/>
    <lineage>
        <taxon>Bacteria</taxon>
        <taxon>Pseudomonadati</taxon>
        <taxon>Pseudomonadota</taxon>
        <taxon>Gammaproteobacteria</taxon>
        <taxon>Alteromonadales</taxon>
        <taxon>Ferrimonadaceae</taxon>
        <taxon>Ferrimonas</taxon>
    </lineage>
</organism>
<dbReference type="RefSeq" id="WP_345337486.1">
    <property type="nucleotide sequence ID" value="NZ_BAABJZ010000107.1"/>
</dbReference>
<gene>
    <name evidence="2" type="ORF">GCM10023333_41970</name>
</gene>
<accession>A0ABP9FIT5</accession>
<evidence type="ECO:0000313" key="3">
    <source>
        <dbReference type="Proteomes" id="UP001499988"/>
    </source>
</evidence>
<feature type="chain" id="PRO_5045748142" evidence="1">
    <location>
        <begin position="22"/>
        <end position="171"/>
    </location>
</feature>
<name>A0ABP9FIT5_9GAMM</name>
<keyword evidence="1" id="KW-0732">Signal</keyword>
<comment type="caution">
    <text evidence="2">The sequence shown here is derived from an EMBL/GenBank/DDBJ whole genome shotgun (WGS) entry which is preliminary data.</text>
</comment>
<protein>
    <submittedName>
        <fullName evidence="2">Uncharacterized protein</fullName>
    </submittedName>
</protein>
<dbReference type="Proteomes" id="UP001499988">
    <property type="component" value="Unassembled WGS sequence"/>
</dbReference>